<proteinExistence type="predicted"/>
<dbReference type="Proteomes" id="UP000030663">
    <property type="component" value="Unassembled WGS sequence"/>
</dbReference>
<keyword evidence="2" id="KW-1185">Reference proteome</keyword>
<reference evidence="1 2" key="1">
    <citation type="submission" date="2011-11" db="EMBL/GenBank/DDBJ databases">
        <title>The Genome Sequence of Fusarium oxysporum PHW815.</title>
        <authorList>
            <consortium name="The Broad Institute Genome Sequencing Platform"/>
            <person name="Ma L.-J."/>
            <person name="Gale L.R."/>
            <person name="Schwartz D.C."/>
            <person name="Zhou S."/>
            <person name="Corby-Kistler H."/>
            <person name="Young S.K."/>
            <person name="Zeng Q."/>
            <person name="Gargeya S."/>
            <person name="Fitzgerald M."/>
            <person name="Haas B."/>
            <person name="Abouelleil A."/>
            <person name="Alvarado L."/>
            <person name="Arachchi H.M."/>
            <person name="Berlin A."/>
            <person name="Brown A."/>
            <person name="Chapman S.B."/>
            <person name="Chen Z."/>
            <person name="Dunbar C."/>
            <person name="Freedman E."/>
            <person name="Gearin G."/>
            <person name="Goldberg J."/>
            <person name="Griggs A."/>
            <person name="Gujja S."/>
            <person name="Heiman D."/>
            <person name="Howarth C."/>
            <person name="Larson L."/>
            <person name="Lui A."/>
            <person name="MacDonald P.J.P."/>
            <person name="Montmayeur A."/>
            <person name="Murphy C."/>
            <person name="Neiman D."/>
            <person name="Pearson M."/>
            <person name="Priest M."/>
            <person name="Roberts A."/>
            <person name="Saif S."/>
            <person name="Shea T."/>
            <person name="Shenoy N."/>
            <person name="Sisk P."/>
            <person name="Stolte C."/>
            <person name="Sykes S."/>
            <person name="Wortman J."/>
            <person name="Nusbaum C."/>
            <person name="Birren B."/>
        </authorList>
    </citation>
    <scope>NUCLEOTIDE SEQUENCE [LARGE SCALE GENOMIC DNA]</scope>
    <source>
        <strain evidence="1 2">54005</strain>
    </source>
</reference>
<protein>
    <submittedName>
        <fullName evidence="1">Uncharacterized protein</fullName>
    </submittedName>
</protein>
<sequence>MAGQPKSRWTSLALLASATSSMLLRRGKMRLQTSMNSFSNLAEKSSFLPCSPWLLACQSFV</sequence>
<dbReference type="HOGENOM" id="CLU_2922737_0_0_1"/>
<dbReference type="AlphaFoldDB" id="X0BE21"/>
<name>X0BE21_FUSOX</name>
<evidence type="ECO:0000313" key="1">
    <source>
        <dbReference type="EMBL" id="EXK76704.1"/>
    </source>
</evidence>
<accession>X0BE21</accession>
<organism evidence="1 2">
    <name type="scientific">Fusarium oxysporum f. sp. raphani 54005</name>
    <dbReference type="NCBI Taxonomy" id="1089458"/>
    <lineage>
        <taxon>Eukaryota</taxon>
        <taxon>Fungi</taxon>
        <taxon>Dikarya</taxon>
        <taxon>Ascomycota</taxon>
        <taxon>Pezizomycotina</taxon>
        <taxon>Sordariomycetes</taxon>
        <taxon>Hypocreomycetidae</taxon>
        <taxon>Hypocreales</taxon>
        <taxon>Nectriaceae</taxon>
        <taxon>Fusarium</taxon>
        <taxon>Fusarium oxysporum species complex</taxon>
    </lineage>
</organism>
<dbReference type="EMBL" id="KI979458">
    <property type="protein sequence ID" value="EXK76704.1"/>
    <property type="molecule type" value="Genomic_DNA"/>
</dbReference>
<evidence type="ECO:0000313" key="2">
    <source>
        <dbReference type="Proteomes" id="UP000030663"/>
    </source>
</evidence>
<gene>
    <name evidence="1" type="ORF">FOQG_18560</name>
</gene>